<gene>
    <name evidence="2" type="ORF">M8C21_019924</name>
</gene>
<evidence type="ECO:0000256" key="1">
    <source>
        <dbReference type="SAM" id="MobiDB-lite"/>
    </source>
</evidence>
<keyword evidence="3" id="KW-1185">Reference proteome</keyword>
<dbReference type="AlphaFoldDB" id="A0AAD5GM38"/>
<protein>
    <submittedName>
        <fullName evidence="2">Uncharacterized protein</fullName>
    </submittedName>
</protein>
<feature type="compositionally biased region" description="Polar residues" evidence="1">
    <location>
        <begin position="35"/>
        <end position="47"/>
    </location>
</feature>
<name>A0AAD5GM38_AMBAR</name>
<organism evidence="2 3">
    <name type="scientific">Ambrosia artemisiifolia</name>
    <name type="common">Common ragweed</name>
    <dbReference type="NCBI Taxonomy" id="4212"/>
    <lineage>
        <taxon>Eukaryota</taxon>
        <taxon>Viridiplantae</taxon>
        <taxon>Streptophyta</taxon>
        <taxon>Embryophyta</taxon>
        <taxon>Tracheophyta</taxon>
        <taxon>Spermatophyta</taxon>
        <taxon>Magnoliopsida</taxon>
        <taxon>eudicotyledons</taxon>
        <taxon>Gunneridae</taxon>
        <taxon>Pentapetalae</taxon>
        <taxon>asterids</taxon>
        <taxon>campanulids</taxon>
        <taxon>Asterales</taxon>
        <taxon>Asteraceae</taxon>
        <taxon>Asteroideae</taxon>
        <taxon>Heliantheae alliance</taxon>
        <taxon>Heliantheae</taxon>
        <taxon>Ambrosia</taxon>
    </lineage>
</organism>
<reference evidence="2" key="1">
    <citation type="submission" date="2022-06" db="EMBL/GenBank/DDBJ databases">
        <title>Uncovering the hologenomic basis of an extraordinary plant invasion.</title>
        <authorList>
            <person name="Bieker V.C."/>
            <person name="Martin M.D."/>
            <person name="Gilbert T."/>
            <person name="Hodgins K."/>
            <person name="Battlay P."/>
            <person name="Petersen B."/>
            <person name="Wilson J."/>
        </authorList>
    </citation>
    <scope>NUCLEOTIDE SEQUENCE</scope>
    <source>
        <strain evidence="2">AA19_3_7</strain>
        <tissue evidence="2">Leaf</tissue>
    </source>
</reference>
<dbReference type="Proteomes" id="UP001206925">
    <property type="component" value="Unassembled WGS sequence"/>
</dbReference>
<evidence type="ECO:0000313" key="2">
    <source>
        <dbReference type="EMBL" id="KAI7745256.1"/>
    </source>
</evidence>
<proteinExistence type="predicted"/>
<sequence>MMQQASHKHQHHPPQQQLQLILLHLPKKDCYPASKMQTTKTRTNVSGKTLHKLPT</sequence>
<dbReference type="EMBL" id="JAMZMK010007314">
    <property type="protein sequence ID" value="KAI7745256.1"/>
    <property type="molecule type" value="Genomic_DNA"/>
</dbReference>
<feature type="region of interest" description="Disordered" evidence="1">
    <location>
        <begin position="33"/>
        <end position="55"/>
    </location>
</feature>
<evidence type="ECO:0000313" key="3">
    <source>
        <dbReference type="Proteomes" id="UP001206925"/>
    </source>
</evidence>
<accession>A0AAD5GM38</accession>
<comment type="caution">
    <text evidence="2">The sequence shown here is derived from an EMBL/GenBank/DDBJ whole genome shotgun (WGS) entry which is preliminary data.</text>
</comment>